<sequence>MENWKKISFIGDIMCEKPLLKAARKSDGTYDFSKVFSGTKSFFEKSDYVVGNLETVCAGKAEKYTKELYCFNTPDSFIESLSRSGINMVTLANNHCLDRDIGGIKRTIQLLNQYEIEHTGINLKVQDKPWLLKQIGDTKIAFLNSTYGTNTTTNGVVLNKQDKHLLRLMRRQEDNLYQANVSSKIDLRSVILFFPKKILSKERKMKIKRRLGMQYNQPKIDDNLSIEAIAPYINQIKEDIQEAKKEADLVIYCPHMGGQFNGQPGRFSEYIMGILADCQVDAVVGTHPHVVQKLEEKNVDGKIIPCAYSLGNYSISPSSVYVMPEFKPEYSIVLHMYIRNKKIEKLSFSILKIVEKRSGMLSVYPVHELYKKLSQDDKIELEKDVRFICKRFLGVSENYIIKEEYDILGERKC</sequence>
<evidence type="ECO:0000259" key="2">
    <source>
        <dbReference type="SMART" id="SM00854"/>
    </source>
</evidence>
<dbReference type="SMART" id="SM00854">
    <property type="entry name" value="PGA_cap"/>
    <property type="match status" value="1"/>
</dbReference>
<name>A0A9W6CHF6_9FIRM</name>
<dbReference type="InterPro" id="IPR019079">
    <property type="entry name" value="Capsule_synth_CapA"/>
</dbReference>
<evidence type="ECO:0000256" key="1">
    <source>
        <dbReference type="ARBA" id="ARBA00005662"/>
    </source>
</evidence>
<dbReference type="EMBL" id="BSCH01000024">
    <property type="protein sequence ID" value="GLG91660.1"/>
    <property type="molecule type" value="Genomic_DNA"/>
</dbReference>
<dbReference type="RefSeq" id="WP_281845779.1">
    <property type="nucleotide sequence ID" value="NZ_BSCH01000024.1"/>
</dbReference>
<dbReference type="Proteomes" id="UP001145094">
    <property type="component" value="Unassembled WGS sequence"/>
</dbReference>
<dbReference type="AlphaFoldDB" id="A0A9W6CHF6"/>
<dbReference type="Gene3D" id="3.60.21.10">
    <property type="match status" value="1"/>
</dbReference>
<comment type="caution">
    <text evidence="3">The sequence shown here is derived from an EMBL/GenBank/DDBJ whole genome shotgun (WGS) entry which is preliminary data.</text>
</comment>
<evidence type="ECO:0000313" key="4">
    <source>
        <dbReference type="Proteomes" id="UP001145094"/>
    </source>
</evidence>
<feature type="domain" description="Capsule synthesis protein CapA" evidence="2">
    <location>
        <begin position="6"/>
        <end position="317"/>
    </location>
</feature>
<accession>A0A9W6CHF6</accession>
<dbReference type="InterPro" id="IPR052169">
    <property type="entry name" value="CW_Biosynth-Accessory"/>
</dbReference>
<organism evidence="3 4">
    <name type="scientific">Sellimonas catena</name>
    <dbReference type="NCBI Taxonomy" id="2994035"/>
    <lineage>
        <taxon>Bacteria</taxon>
        <taxon>Bacillati</taxon>
        <taxon>Bacillota</taxon>
        <taxon>Clostridia</taxon>
        <taxon>Lachnospirales</taxon>
        <taxon>Lachnospiraceae</taxon>
        <taxon>Sellimonas</taxon>
    </lineage>
</organism>
<dbReference type="InterPro" id="IPR029052">
    <property type="entry name" value="Metallo-depent_PP-like"/>
</dbReference>
<gene>
    <name evidence="3" type="ORF">Selli2_30870</name>
</gene>
<proteinExistence type="inferred from homology"/>
<comment type="similarity">
    <text evidence="1">Belongs to the CapA family.</text>
</comment>
<reference evidence="3" key="2">
    <citation type="submission" date="2022-11" db="EMBL/GenBank/DDBJ databases">
        <title>Draft genome sequence of Sellimonas catena strain 18CBH55.</title>
        <authorList>
            <person name="Atsushi H."/>
            <person name="Moriya O."/>
            <person name="Mitsuo S."/>
        </authorList>
    </citation>
    <scope>NUCLEOTIDE SEQUENCE</scope>
    <source>
        <strain evidence="3">18CBH55</strain>
    </source>
</reference>
<dbReference type="Pfam" id="PF09587">
    <property type="entry name" value="PGA_cap"/>
    <property type="match status" value="1"/>
</dbReference>
<dbReference type="PANTHER" id="PTHR33393">
    <property type="entry name" value="POLYGLUTAMINE SYNTHESIS ACCESSORY PROTEIN RV0574C-RELATED"/>
    <property type="match status" value="1"/>
</dbReference>
<reference evidence="3" key="3">
    <citation type="journal article" date="2023" name="Int. J. Syst. Evol. Microbiol.">
        <title>Sellimonas catena sp. nov., isolated from human faeces.</title>
        <authorList>
            <person name="Hisatomi A."/>
            <person name="Ohkuma M."/>
            <person name="Sakamoto M."/>
        </authorList>
    </citation>
    <scope>NUCLEOTIDE SEQUENCE</scope>
    <source>
        <strain evidence="3">18CBH55</strain>
    </source>
</reference>
<reference evidence="3" key="1">
    <citation type="submission" date="2022-11" db="EMBL/GenBank/DDBJ databases">
        <title>Draft genome sequence of Sellimonas catena strain 18CBH55.</title>
        <authorList>
            <person name="Hisatomi A."/>
            <person name="Ohkuma M."/>
            <person name="Sakamoto M."/>
        </authorList>
    </citation>
    <scope>NUCLEOTIDE SEQUENCE</scope>
    <source>
        <strain evidence="3">18CBH55</strain>
    </source>
</reference>
<protein>
    <recommendedName>
        <fullName evidence="2">Capsule synthesis protein CapA domain-containing protein</fullName>
    </recommendedName>
</protein>
<dbReference type="SUPFAM" id="SSF56300">
    <property type="entry name" value="Metallo-dependent phosphatases"/>
    <property type="match status" value="1"/>
</dbReference>
<dbReference type="PANTHER" id="PTHR33393:SF12">
    <property type="entry name" value="CAPSULE BIOSYNTHESIS PROTEIN CAPA"/>
    <property type="match status" value="1"/>
</dbReference>
<evidence type="ECO:0000313" key="3">
    <source>
        <dbReference type="EMBL" id="GLG91660.1"/>
    </source>
</evidence>